<feature type="domain" description="FKB95-like N-terminal Kelch" evidence="2">
    <location>
        <begin position="116"/>
        <end position="216"/>
    </location>
</feature>
<dbReference type="InterPro" id="IPR015915">
    <property type="entry name" value="Kelch-typ_b-propeller"/>
</dbReference>
<dbReference type="OrthoDB" id="1099573at2759"/>
<dbReference type="PANTHER" id="PTHR24414">
    <property type="entry name" value="F-BOX/KELCH-REPEAT PROTEIN SKIP4"/>
    <property type="match status" value="1"/>
</dbReference>
<feature type="compositionally biased region" description="Basic residues" evidence="1">
    <location>
        <begin position="1"/>
        <end position="12"/>
    </location>
</feature>
<organism evidence="3 4">
    <name type="scientific">Raphanus sativus</name>
    <name type="common">Radish</name>
    <name type="synonym">Raphanus raphanistrum var. sativus</name>
    <dbReference type="NCBI Taxonomy" id="3726"/>
    <lineage>
        <taxon>Eukaryota</taxon>
        <taxon>Viridiplantae</taxon>
        <taxon>Streptophyta</taxon>
        <taxon>Embryophyta</taxon>
        <taxon>Tracheophyta</taxon>
        <taxon>Spermatophyta</taxon>
        <taxon>Magnoliopsida</taxon>
        <taxon>eudicotyledons</taxon>
        <taxon>Gunneridae</taxon>
        <taxon>Pentapetalae</taxon>
        <taxon>rosids</taxon>
        <taxon>malvids</taxon>
        <taxon>Brassicales</taxon>
        <taxon>Brassicaceae</taxon>
        <taxon>Brassiceae</taxon>
        <taxon>Raphanus</taxon>
    </lineage>
</organism>
<reference evidence="3" key="1">
    <citation type="journal article" date="2019" name="Database">
        <title>The radish genome database (RadishGD): an integrated information resource for radish genomics.</title>
        <authorList>
            <person name="Yu H.J."/>
            <person name="Baek S."/>
            <person name="Lee Y.J."/>
            <person name="Cho A."/>
            <person name="Mun J.H."/>
        </authorList>
    </citation>
    <scope>NUCLEOTIDE SEQUENCE [LARGE SCALE GENOMIC DNA]</scope>
    <source>
        <strain evidence="3">cv. WK10039</strain>
    </source>
</reference>
<evidence type="ECO:0000256" key="1">
    <source>
        <dbReference type="SAM" id="MobiDB-lite"/>
    </source>
</evidence>
<dbReference type="InterPro" id="IPR057499">
    <property type="entry name" value="Kelch_FKB95"/>
</dbReference>
<dbReference type="GeneID" id="108827093"/>
<evidence type="ECO:0000259" key="2">
    <source>
        <dbReference type="Pfam" id="PF25210"/>
    </source>
</evidence>
<accession>A0A6J0L8P3</accession>
<dbReference type="AlphaFoldDB" id="A0A6J0L8P3"/>
<gene>
    <name evidence="4" type="primary">LOC108827093</name>
</gene>
<keyword evidence="3" id="KW-1185">Reference proteome</keyword>
<reference evidence="4" key="2">
    <citation type="submission" date="2025-08" db="UniProtKB">
        <authorList>
            <consortium name="RefSeq"/>
        </authorList>
    </citation>
    <scope>IDENTIFICATION</scope>
    <source>
        <tissue evidence="4">Leaf</tissue>
    </source>
</reference>
<dbReference type="KEGG" id="rsz:108827093"/>
<protein>
    <submittedName>
        <fullName evidence="4">LOW QUALITY PROTEIN: F-box/kelch-repeat protein At5g51250</fullName>
    </submittedName>
</protein>
<dbReference type="Gene3D" id="2.120.10.80">
    <property type="entry name" value="Kelch-type beta propeller"/>
    <property type="match status" value="1"/>
</dbReference>
<dbReference type="Proteomes" id="UP000504610">
    <property type="component" value="Chromosome 9"/>
</dbReference>
<dbReference type="RefSeq" id="XP_018455944.2">
    <property type="nucleotide sequence ID" value="XM_018600442.2"/>
</dbReference>
<dbReference type="InterPro" id="IPR050354">
    <property type="entry name" value="F-box/kelch-repeat_ARATH"/>
</dbReference>
<name>A0A6J0L8P3_RAPSA</name>
<evidence type="ECO:0000313" key="4">
    <source>
        <dbReference type="RefSeq" id="XP_018455944.2"/>
    </source>
</evidence>
<sequence length="232" mass="26946">MSSREKRRKRKREPSPTPPVSRRSWYALARAVPVTSSPESPPARFTSLEAVGSNIYSIATPRSLNAFPRFSILDCMSHTWVQEAPALRVELHSFSASVVDHKIYVAGHDYRLNDNSFQVFKWYDTERRSWRDLQGLAGLPKITATSRRYRGGRFIRLGDYGGNMVVFWGHVSACPSYYYEEIYQMEVWCAEISLERRRRGNTSEIWGKVEWFDQLLKTRTCHRVDKVLSTTL</sequence>
<feature type="region of interest" description="Disordered" evidence="1">
    <location>
        <begin position="1"/>
        <end position="22"/>
    </location>
</feature>
<evidence type="ECO:0000313" key="3">
    <source>
        <dbReference type="Proteomes" id="UP000504610"/>
    </source>
</evidence>
<proteinExistence type="predicted"/>
<dbReference type="PANTHER" id="PTHR24414:SF148">
    <property type="entry name" value="F-BOX DOMAIN-CONTAINING PROTEIN"/>
    <property type="match status" value="1"/>
</dbReference>
<dbReference type="Pfam" id="PF25210">
    <property type="entry name" value="Kelch_FKB95"/>
    <property type="match status" value="1"/>
</dbReference>
<dbReference type="SUPFAM" id="SSF117281">
    <property type="entry name" value="Kelch motif"/>
    <property type="match status" value="1"/>
</dbReference>